<dbReference type="Gene3D" id="3.40.50.300">
    <property type="entry name" value="P-loop containing nucleotide triphosphate hydrolases"/>
    <property type="match status" value="1"/>
</dbReference>
<evidence type="ECO:0000313" key="2">
    <source>
        <dbReference type="Proteomes" id="UP001054902"/>
    </source>
</evidence>
<sequence>MNMQSDKSKKHRCIVNVGLFKTGTTTLSEIMRDLGLRVFKDFDPSCADVHRRILFNPAQEVEQKIVNDPDYFMQCISHDFVSDGWFALLPCSLLAVKRFAEIAQQANVQLTFVVTERDLNSYIKSEMHHWVRNDLEKKAGLKADEKSQLEVLLKSRYDLHRNGVTNLSSEFKETQMLRLEQIHTKSWGQQMQKVCAQFSPSGFENALNKVGKRNSSPDLPIEALLITMRITKDFDEVLRNVNSLLDDIELDLMVRYLVVVAVDDDEFDSAEMKWLAESLKNRKKMHKLSFLRNPPRAKGQPIPICMIWKAMACRAFEIGASWVIFLGDDVRIHCAYHYRSIYRAFLDIKESLSIQEEGVYFGCPWFNDEGFKGFPTFPIVGRAHYNIYPGFIPEPHQDLFVNQDLDPYLHRLYLKFGSSPCLSDVKLSNHHGGNDLVEARYDRIPAVAWREKILESVCIEPIQKFLDQVTMPKDSNSNTRFQGHSLLLCDVITPSYRINLDYLERICMIDVPPYMRTTFIIIIDNPGQLVDLFRTNLP</sequence>
<gene>
    <name evidence="1" type="ORF">CTEN210_06100</name>
</gene>
<keyword evidence="2" id="KW-1185">Reference proteome</keyword>
<dbReference type="AlphaFoldDB" id="A0AAD3H4H8"/>
<dbReference type="InterPro" id="IPR027417">
    <property type="entry name" value="P-loop_NTPase"/>
</dbReference>
<protein>
    <submittedName>
        <fullName evidence="1">Uncharacterized protein</fullName>
    </submittedName>
</protein>
<dbReference type="Proteomes" id="UP001054902">
    <property type="component" value="Unassembled WGS sequence"/>
</dbReference>
<proteinExistence type="predicted"/>
<comment type="caution">
    <text evidence="1">The sequence shown here is derived from an EMBL/GenBank/DDBJ whole genome shotgun (WGS) entry which is preliminary data.</text>
</comment>
<accession>A0AAD3H4H8</accession>
<organism evidence="1 2">
    <name type="scientific">Chaetoceros tenuissimus</name>
    <dbReference type="NCBI Taxonomy" id="426638"/>
    <lineage>
        <taxon>Eukaryota</taxon>
        <taxon>Sar</taxon>
        <taxon>Stramenopiles</taxon>
        <taxon>Ochrophyta</taxon>
        <taxon>Bacillariophyta</taxon>
        <taxon>Coscinodiscophyceae</taxon>
        <taxon>Chaetocerotophycidae</taxon>
        <taxon>Chaetocerotales</taxon>
        <taxon>Chaetocerotaceae</taxon>
        <taxon>Chaetoceros</taxon>
    </lineage>
</organism>
<dbReference type="EMBL" id="BLLK01000038">
    <property type="protein sequence ID" value="GFH49624.1"/>
    <property type="molecule type" value="Genomic_DNA"/>
</dbReference>
<name>A0AAD3H4H8_9STRA</name>
<evidence type="ECO:0000313" key="1">
    <source>
        <dbReference type="EMBL" id="GFH49624.1"/>
    </source>
</evidence>
<reference evidence="1 2" key="1">
    <citation type="journal article" date="2021" name="Sci. Rep.">
        <title>The genome of the diatom Chaetoceros tenuissimus carries an ancient integrated fragment of an extant virus.</title>
        <authorList>
            <person name="Hongo Y."/>
            <person name="Kimura K."/>
            <person name="Takaki Y."/>
            <person name="Yoshida Y."/>
            <person name="Baba S."/>
            <person name="Kobayashi G."/>
            <person name="Nagasaki K."/>
            <person name="Hano T."/>
            <person name="Tomaru Y."/>
        </authorList>
    </citation>
    <scope>NUCLEOTIDE SEQUENCE [LARGE SCALE GENOMIC DNA]</scope>
    <source>
        <strain evidence="1 2">NIES-3715</strain>
    </source>
</reference>